<evidence type="ECO:0000313" key="4">
    <source>
        <dbReference type="Proteomes" id="UP000000560"/>
    </source>
</evidence>
<accession>Q5B886</accession>
<organism evidence="3 4">
    <name type="scientific">Emericella nidulans (strain FGSC A4 / ATCC 38163 / CBS 112.46 / NRRL 194 / M139)</name>
    <name type="common">Aspergillus nidulans</name>
    <dbReference type="NCBI Taxonomy" id="227321"/>
    <lineage>
        <taxon>Eukaryota</taxon>
        <taxon>Fungi</taxon>
        <taxon>Dikarya</taxon>
        <taxon>Ascomycota</taxon>
        <taxon>Pezizomycotina</taxon>
        <taxon>Eurotiomycetes</taxon>
        <taxon>Eurotiomycetidae</taxon>
        <taxon>Eurotiales</taxon>
        <taxon>Aspergillaceae</taxon>
        <taxon>Aspergillus</taxon>
        <taxon>Aspergillus subgen. Nidulantes</taxon>
    </lineage>
</organism>
<dbReference type="InParanoid" id="Q5B886"/>
<accession>C8VI61</accession>
<keyword evidence="4" id="KW-1185">Reference proteome</keyword>
<dbReference type="eggNOG" id="ENOG502S233">
    <property type="taxonomic scope" value="Eukaryota"/>
</dbReference>
<dbReference type="PANTHER" id="PTHR35041:SF6">
    <property type="entry name" value="FORMYLMETHIONINE DEFORMYLASE-LIKE PROTEIN-RELATED"/>
    <property type="match status" value="1"/>
</dbReference>
<feature type="transmembrane region" description="Helical" evidence="2">
    <location>
        <begin position="451"/>
        <end position="474"/>
    </location>
</feature>
<keyword evidence="2" id="KW-0812">Transmembrane</keyword>
<dbReference type="STRING" id="227321.Q5B886"/>
<keyword evidence="2" id="KW-0472">Membrane</keyword>
<dbReference type="Proteomes" id="UP000000560">
    <property type="component" value="Chromosome VI"/>
</dbReference>
<gene>
    <name evidence="3" type="ORF">ANIA_03244</name>
</gene>
<reference evidence="4" key="2">
    <citation type="journal article" date="2009" name="Fungal Genet. Biol.">
        <title>The 2008 update of the Aspergillus nidulans genome annotation: a community effort.</title>
        <authorList>
            <person name="Wortman J.R."/>
            <person name="Gilsenan J.M."/>
            <person name="Joardar V."/>
            <person name="Deegan J."/>
            <person name="Clutterbuck J."/>
            <person name="Andersen M.R."/>
            <person name="Archer D."/>
            <person name="Bencina M."/>
            <person name="Braus G."/>
            <person name="Coutinho P."/>
            <person name="von Dohren H."/>
            <person name="Doonan J."/>
            <person name="Driessen A.J."/>
            <person name="Durek P."/>
            <person name="Espeso E."/>
            <person name="Fekete E."/>
            <person name="Flipphi M."/>
            <person name="Estrada C.G."/>
            <person name="Geysens S."/>
            <person name="Goldman G."/>
            <person name="de Groot P.W."/>
            <person name="Hansen K."/>
            <person name="Harris S.D."/>
            <person name="Heinekamp T."/>
            <person name="Helmstaedt K."/>
            <person name="Henrissat B."/>
            <person name="Hofmann G."/>
            <person name="Homan T."/>
            <person name="Horio T."/>
            <person name="Horiuchi H."/>
            <person name="James S."/>
            <person name="Jones M."/>
            <person name="Karaffa L."/>
            <person name="Karanyi Z."/>
            <person name="Kato M."/>
            <person name="Keller N."/>
            <person name="Kelly D.E."/>
            <person name="Kiel J.A."/>
            <person name="Kim J.M."/>
            <person name="van der Klei I.J."/>
            <person name="Klis F.M."/>
            <person name="Kovalchuk A."/>
            <person name="Krasevec N."/>
            <person name="Kubicek C.P."/>
            <person name="Liu B."/>
            <person name="Maccabe A."/>
            <person name="Meyer V."/>
            <person name="Mirabito P."/>
            <person name="Miskei M."/>
            <person name="Mos M."/>
            <person name="Mullins J."/>
            <person name="Nelson D.R."/>
            <person name="Nielsen J."/>
            <person name="Oakley B.R."/>
            <person name="Osmani S.A."/>
            <person name="Pakula T."/>
            <person name="Paszewski A."/>
            <person name="Paulsen I."/>
            <person name="Pilsyk S."/>
            <person name="Pocsi I."/>
            <person name="Punt P.J."/>
            <person name="Ram A.F."/>
            <person name="Ren Q."/>
            <person name="Robellet X."/>
            <person name="Robson G."/>
            <person name="Seiboth B."/>
            <person name="van Solingen P."/>
            <person name="Specht T."/>
            <person name="Sun J."/>
            <person name="Taheri-Talesh N."/>
            <person name="Takeshita N."/>
            <person name="Ussery D."/>
            <person name="vanKuyk P.A."/>
            <person name="Visser H."/>
            <person name="van de Vondervoort P.J."/>
            <person name="de Vries R.P."/>
            <person name="Walton J."/>
            <person name="Xiang X."/>
            <person name="Xiong Y."/>
            <person name="Zeng A.P."/>
            <person name="Brandt B.W."/>
            <person name="Cornell M.J."/>
            <person name="van den Hondel C.A."/>
            <person name="Visser J."/>
            <person name="Oliver S.G."/>
            <person name="Turner G."/>
        </authorList>
    </citation>
    <scope>GENOME REANNOTATION</scope>
    <source>
        <strain evidence="4">FGSC A4 / ATCC 38163 / CBS 112.46 / NRRL 194 / M139</strain>
    </source>
</reference>
<feature type="transmembrane region" description="Helical" evidence="2">
    <location>
        <begin position="148"/>
        <end position="169"/>
    </location>
</feature>
<dbReference type="OrthoDB" id="5322539at2759"/>
<evidence type="ECO:0008006" key="5">
    <source>
        <dbReference type="Google" id="ProtNLM"/>
    </source>
</evidence>
<feature type="transmembrane region" description="Helical" evidence="2">
    <location>
        <begin position="43"/>
        <end position="62"/>
    </location>
</feature>
<evidence type="ECO:0000313" key="3">
    <source>
        <dbReference type="EMBL" id="CBF83110.1"/>
    </source>
</evidence>
<dbReference type="AlphaFoldDB" id="Q5B886"/>
<name>Q5B886_EMENI</name>
<reference evidence="4" key="1">
    <citation type="journal article" date="2005" name="Nature">
        <title>Sequencing of Aspergillus nidulans and comparative analysis with A. fumigatus and A. oryzae.</title>
        <authorList>
            <person name="Galagan J.E."/>
            <person name="Calvo S.E."/>
            <person name="Cuomo C."/>
            <person name="Ma L.J."/>
            <person name="Wortman J.R."/>
            <person name="Batzoglou S."/>
            <person name="Lee S.I."/>
            <person name="Basturkmen M."/>
            <person name="Spevak C.C."/>
            <person name="Clutterbuck J."/>
            <person name="Kapitonov V."/>
            <person name="Jurka J."/>
            <person name="Scazzocchio C."/>
            <person name="Farman M."/>
            <person name="Butler J."/>
            <person name="Purcell S."/>
            <person name="Harris S."/>
            <person name="Braus G.H."/>
            <person name="Draht O."/>
            <person name="Busch S."/>
            <person name="D'Enfert C."/>
            <person name="Bouchier C."/>
            <person name="Goldman G.H."/>
            <person name="Bell-Pedersen D."/>
            <person name="Griffiths-Jones S."/>
            <person name="Doonan J.H."/>
            <person name="Yu J."/>
            <person name="Vienken K."/>
            <person name="Pain A."/>
            <person name="Freitag M."/>
            <person name="Selker E.U."/>
            <person name="Archer D.B."/>
            <person name="Penalva M.A."/>
            <person name="Oakley B.R."/>
            <person name="Momany M."/>
            <person name="Tanaka T."/>
            <person name="Kumagai T."/>
            <person name="Asai K."/>
            <person name="Machida M."/>
            <person name="Nierman W.C."/>
            <person name="Denning D.W."/>
            <person name="Caddick M."/>
            <person name="Hynes M."/>
            <person name="Paoletti M."/>
            <person name="Fischer R."/>
            <person name="Miller B."/>
            <person name="Dyer P."/>
            <person name="Sachs M.S."/>
            <person name="Osmani S.A."/>
            <person name="Birren B.W."/>
        </authorList>
    </citation>
    <scope>NUCLEOTIDE SEQUENCE [LARGE SCALE GENOMIC DNA]</scope>
    <source>
        <strain evidence="4">FGSC A4 / ATCC 38163 / CBS 112.46 / NRRL 194 / M139</strain>
    </source>
</reference>
<feature type="transmembrane region" description="Helical" evidence="2">
    <location>
        <begin position="82"/>
        <end position="103"/>
    </location>
</feature>
<feature type="region of interest" description="Disordered" evidence="1">
    <location>
        <begin position="1"/>
        <end position="24"/>
    </location>
</feature>
<dbReference type="OMA" id="QVWIIRY"/>
<protein>
    <recommendedName>
        <fullName evidence="5">Formylmethionine deformylase-like protein</fullName>
    </recommendedName>
</protein>
<dbReference type="EMBL" id="BN001306">
    <property type="protein sequence ID" value="CBF83110.1"/>
    <property type="molecule type" value="Genomic_DNA"/>
</dbReference>
<proteinExistence type="predicted"/>
<dbReference type="VEuPathDB" id="FungiDB:AN3244"/>
<dbReference type="HOGENOM" id="CLU_008809_1_2_1"/>
<dbReference type="PANTHER" id="PTHR35041">
    <property type="entry name" value="MEDIATOR OF RNA POLYMERASE II TRANSCRIPTION SUBUNIT 1"/>
    <property type="match status" value="1"/>
</dbReference>
<dbReference type="GeneID" id="2873751"/>
<keyword evidence="2" id="KW-1133">Transmembrane helix</keyword>
<evidence type="ECO:0000256" key="1">
    <source>
        <dbReference type="SAM" id="MobiDB-lite"/>
    </source>
</evidence>
<evidence type="ECO:0000256" key="2">
    <source>
        <dbReference type="SAM" id="Phobius"/>
    </source>
</evidence>
<dbReference type="RefSeq" id="XP_660848.1">
    <property type="nucleotide sequence ID" value="XM_655756.1"/>
</dbReference>
<dbReference type="KEGG" id="ani:ANIA_03244"/>
<sequence>MSPSTSGHVDYDRISNKGRQSPRPLQGAELPAAWGIGWRCPTLMVGLVTCGAMLSVGHHFYYRSFDQTLVDSRNQQAWAIRIGTGFAFLVKSCLVSAVGVAAVQETWATLRRKSVKLSGIDSMFAVLDSPLAFFTPDLWLYAKTLTALAIISWLIPLTAIITPSTLYVVAMQARQTSRLGVPSVSFADSFWSGEAALEGAGRINAPSPNLSRLFTVTASSMQVLPVPAPFPNSSYLLEFWGPSYKCQSLSEALLNVHGLSQGLWDRQNPLWNNNASQPTELVCQLWNTSYMVSLTFNDGIQTLTPISVDHIAYSNWSSEAGTYSLLQNSDPTVNGGFYVVHMLFSGLIQGNLRTGVSGSVRENITSQTAFTKLSIAQTGLFACPEMWNGSNSDYLYGNSLMTSCRNRTLARAIEDLSHNLTYNLLSLNAANTTVDVLDLTSRNFYIYDQEYLILAYMTALGVTVACIIIGFFALRRNGVSQRTSFSSVLMTTRNPDLDRLAVGHCLGAEPLEKEIGKVLLQYGEIESPGQRHKHAAFGTKGSVVALSKGEDYY</sequence>